<evidence type="ECO:0000313" key="2">
    <source>
        <dbReference type="Proteomes" id="UP000006454"/>
    </source>
</evidence>
<comment type="caution">
    <text evidence="1">The sequence shown here is derived from an EMBL/GenBank/DDBJ whole genome shotgun (WGS) entry which is preliminary data.</text>
</comment>
<gene>
    <name evidence="1" type="ORF">FNV2179</name>
</gene>
<evidence type="ECO:0000313" key="1">
    <source>
        <dbReference type="EMBL" id="EAA25138.1"/>
    </source>
</evidence>
<proteinExistence type="predicted"/>
<organism evidence="1 2">
    <name type="scientific">Fusobacterium vincentii ATCC 49256</name>
    <dbReference type="NCBI Taxonomy" id="209882"/>
    <lineage>
        <taxon>Bacteria</taxon>
        <taxon>Fusobacteriati</taxon>
        <taxon>Fusobacteriota</taxon>
        <taxon>Fusobacteriia</taxon>
        <taxon>Fusobacteriales</taxon>
        <taxon>Fusobacteriaceae</taxon>
        <taxon>Fusobacterium</taxon>
    </lineage>
</organism>
<keyword evidence="1" id="KW-0251">Elongation factor</keyword>
<dbReference type="Proteomes" id="UP000006454">
    <property type="component" value="Unassembled WGS sequence"/>
</dbReference>
<keyword evidence="1" id="KW-0648">Protein biosynthesis</keyword>
<reference evidence="1 2" key="1">
    <citation type="journal article" date="2003" name="Genome Res.">
        <title>Genome analysis of F. nucleatum sub spp vincentii and its comparison with the genome of F. nucleatum ATCC 25586.</title>
        <authorList>
            <person name="Kapatral V."/>
            <person name="Ivanova N."/>
            <person name="Anderson I."/>
            <person name="Reznik G."/>
            <person name="Bhattacharyya A."/>
            <person name="Gardner W.L."/>
            <person name="Mikhailova N."/>
            <person name="Lapidus A."/>
            <person name="Larsen N."/>
            <person name="D'Souza M."/>
            <person name="Walunas T."/>
            <person name="Haselkorn R."/>
            <person name="Overbeek R."/>
            <person name="Kyrpides N."/>
        </authorList>
    </citation>
    <scope>NUCLEOTIDE SEQUENCE [LARGE SCALE GENOMIC DNA]</scope>
    <source>
        <strain evidence="1 2">ATCC 49256</strain>
    </source>
</reference>
<dbReference type="Gene3D" id="3.40.50.300">
    <property type="entry name" value="P-loop containing nucleotide triphosphate hydrolases"/>
    <property type="match status" value="1"/>
</dbReference>
<dbReference type="InterPro" id="IPR027417">
    <property type="entry name" value="P-loop_NTPase"/>
</dbReference>
<dbReference type="SUPFAM" id="SSF52540">
    <property type="entry name" value="P-loop containing nucleoside triphosphate hydrolases"/>
    <property type="match status" value="1"/>
</dbReference>
<name>Q7P386_FUSVC</name>
<dbReference type="AlphaFoldDB" id="Q7P386"/>
<sequence>MAGEEFTKEEIIKGLHKGVVNGDIVPVMVGSAQQNIGIHTLLNYIELYIALSN</sequence>
<dbReference type="GO" id="GO:0003746">
    <property type="term" value="F:translation elongation factor activity"/>
    <property type="evidence" value="ECO:0007669"/>
    <property type="project" value="UniProtKB-KW"/>
</dbReference>
<accession>Q7P386</accession>
<dbReference type="EMBL" id="AABF01000004">
    <property type="protein sequence ID" value="EAA25138.1"/>
    <property type="molecule type" value="Genomic_DNA"/>
</dbReference>
<protein>
    <submittedName>
        <fullName evidence="1">Protein Translation Elongation Factor G (EF-G)</fullName>
    </submittedName>
</protein>